<dbReference type="GeneTree" id="ENSGT00510000047097"/>
<dbReference type="InterPro" id="IPR018253">
    <property type="entry name" value="DnaJ_domain_CS"/>
</dbReference>
<dbReference type="PROSITE" id="PS00636">
    <property type="entry name" value="DNAJ_1"/>
    <property type="match status" value="1"/>
</dbReference>
<keyword evidence="10" id="KW-1185">Reference proteome</keyword>
<dbReference type="InterPro" id="IPR036869">
    <property type="entry name" value="J_dom_sf"/>
</dbReference>
<evidence type="ECO:0000256" key="5">
    <source>
        <dbReference type="PROSITE-ProRule" id="PRU00042"/>
    </source>
</evidence>
<dbReference type="InterPro" id="IPR051964">
    <property type="entry name" value="Chaperone_stress_response"/>
</dbReference>
<dbReference type="Pfam" id="PF12171">
    <property type="entry name" value="zf-C2H2_jaz"/>
    <property type="match status" value="1"/>
</dbReference>
<dbReference type="InParanoid" id="A0A3Q3FVZ1"/>
<dbReference type="PROSITE" id="PS50157">
    <property type="entry name" value="ZINC_FINGER_C2H2_2"/>
    <property type="match status" value="1"/>
</dbReference>
<keyword evidence="1" id="KW-0479">Metal-binding</keyword>
<feature type="domain" description="C2H2-type" evidence="8">
    <location>
        <begin position="319"/>
        <end position="343"/>
    </location>
</feature>
<dbReference type="InterPro" id="IPR003604">
    <property type="entry name" value="Matrin/U1-like-C_Znf_C2H2"/>
</dbReference>
<dbReference type="PROSITE" id="PS00028">
    <property type="entry name" value="ZINC_FINGER_C2H2_1"/>
    <property type="match status" value="2"/>
</dbReference>
<feature type="region of interest" description="Disordered" evidence="6">
    <location>
        <begin position="281"/>
        <end position="308"/>
    </location>
</feature>
<dbReference type="SMART" id="SM00451">
    <property type="entry name" value="ZnF_U1"/>
    <property type="match status" value="2"/>
</dbReference>
<proteinExistence type="predicted"/>
<dbReference type="InterPro" id="IPR001623">
    <property type="entry name" value="DnaJ_domain"/>
</dbReference>
<name>A0A3Q3FVZ1_9LABR</name>
<protein>
    <recommendedName>
        <fullName evidence="4">DnaJ homolog subfamily C member 21</fullName>
    </recommendedName>
</protein>
<evidence type="ECO:0000313" key="9">
    <source>
        <dbReference type="Ensembl" id="ENSLBEP00000023529.1"/>
    </source>
</evidence>
<dbReference type="PRINTS" id="PR00625">
    <property type="entry name" value="JDOMAIN"/>
</dbReference>
<keyword evidence="3" id="KW-0862">Zinc</keyword>
<dbReference type="PROSITE" id="PS50076">
    <property type="entry name" value="DNAJ_2"/>
    <property type="match status" value="1"/>
</dbReference>
<evidence type="ECO:0000256" key="3">
    <source>
        <dbReference type="ARBA" id="ARBA00022833"/>
    </source>
</evidence>
<dbReference type="PANTHER" id="PTHR44029">
    <property type="entry name" value="DNAJ HOMOLOG SUBFAMILY C MEMBER 21"/>
    <property type="match status" value="1"/>
</dbReference>
<dbReference type="Pfam" id="PF00226">
    <property type="entry name" value="DnaJ"/>
    <property type="match status" value="1"/>
</dbReference>
<evidence type="ECO:0000259" key="8">
    <source>
        <dbReference type="PROSITE" id="PS50157"/>
    </source>
</evidence>
<dbReference type="FunFam" id="1.10.287.110:FF:000046">
    <property type="entry name" value="dnaJ homolog subfamily C member 21"/>
    <property type="match status" value="1"/>
</dbReference>
<dbReference type="SUPFAM" id="SSF57667">
    <property type="entry name" value="beta-beta-alpha zinc fingers"/>
    <property type="match status" value="1"/>
</dbReference>
<feature type="domain" description="J" evidence="7">
    <location>
        <begin position="3"/>
        <end position="69"/>
    </location>
</feature>
<dbReference type="Proteomes" id="UP000261660">
    <property type="component" value="Unplaced"/>
</dbReference>
<dbReference type="InterPro" id="IPR013087">
    <property type="entry name" value="Znf_C2H2_type"/>
</dbReference>
<dbReference type="AlphaFoldDB" id="A0A3Q3FVZ1"/>
<dbReference type="GO" id="GO:0008270">
    <property type="term" value="F:zinc ion binding"/>
    <property type="evidence" value="ECO:0007669"/>
    <property type="project" value="UniProtKB-KW"/>
</dbReference>
<dbReference type="Ensembl" id="ENSLBET00000024762.1">
    <property type="protein sequence ID" value="ENSLBEP00000023529.1"/>
    <property type="gene ID" value="ENSLBEG00000018026.1"/>
</dbReference>
<reference evidence="9" key="1">
    <citation type="submission" date="2025-08" db="UniProtKB">
        <authorList>
            <consortium name="Ensembl"/>
        </authorList>
    </citation>
    <scope>IDENTIFICATION</scope>
</reference>
<dbReference type="STRING" id="56723.ENSLBEP00000023529"/>
<dbReference type="CDD" id="cd06257">
    <property type="entry name" value="DnaJ"/>
    <property type="match status" value="1"/>
</dbReference>
<feature type="region of interest" description="Disordered" evidence="6">
    <location>
        <begin position="415"/>
        <end position="439"/>
    </location>
</feature>
<sequence>MKCHYEMLGVKRDAGDDELKKSYRKLALKWHPDKNLDNAEEAAEHFKLIQAAYDVLSDPQERAWYDNHREALLKGGISGDYEDDSIDLLQYFTVTCYSGFGDDDKGFYTVYRNLFESLVKEEMEHRKVEDEEEEEEFPPFGDSQSDYDTVVHVFYGYWQSFCTRKNFAWKEEYDTRQASNRWEKRAMEKENKKTREKARKERNELVRQLVSFVRKRDRRVQAHRKLMEEQNAEKIKKVEEMRRQQRLNQAKLAEEYKEQSWAAMSELEKELQQIEAQYGEEFGDASESEDEELDTETQEKNDAEQADGDELTIDYYDDLYCPACDKSFKSDKAMKNHEKSKKHREMVALLRQQLEERMNLLAKGKKGGGKEKPKTVKSNTGAEEIPEELILHCVTCNTEFSTRNKLFDHLKTSGHATALSSSAPHSSTSKSKKDKKKNR</sequence>
<dbReference type="GO" id="GO:0005737">
    <property type="term" value="C:cytoplasm"/>
    <property type="evidence" value="ECO:0007669"/>
    <property type="project" value="TreeGrafter"/>
</dbReference>
<dbReference type="InterPro" id="IPR022755">
    <property type="entry name" value="Znf_C2H2_jaz"/>
</dbReference>
<keyword evidence="2 5" id="KW-0863">Zinc-finger</keyword>
<evidence type="ECO:0000259" key="7">
    <source>
        <dbReference type="PROSITE" id="PS50076"/>
    </source>
</evidence>
<evidence type="ECO:0000256" key="1">
    <source>
        <dbReference type="ARBA" id="ARBA00022723"/>
    </source>
</evidence>
<dbReference type="InterPro" id="IPR036236">
    <property type="entry name" value="Znf_C2H2_sf"/>
</dbReference>
<dbReference type="Gene3D" id="1.10.287.110">
    <property type="entry name" value="DnaJ domain"/>
    <property type="match status" value="1"/>
</dbReference>
<dbReference type="FunCoup" id="A0A3Q3FVZ1">
    <property type="interactions" value="1127"/>
</dbReference>
<dbReference type="PANTHER" id="PTHR44029:SF1">
    <property type="entry name" value="DNAJ HOMOLOG SUBFAMILY C MEMBER 21"/>
    <property type="match status" value="1"/>
</dbReference>
<feature type="compositionally biased region" description="Basic residues" evidence="6">
    <location>
        <begin position="430"/>
        <end position="439"/>
    </location>
</feature>
<evidence type="ECO:0000313" key="10">
    <source>
        <dbReference type="Proteomes" id="UP000261660"/>
    </source>
</evidence>
<dbReference type="Pfam" id="PF21884">
    <property type="entry name" value="ZUO1-like_ZHD"/>
    <property type="match status" value="1"/>
</dbReference>
<accession>A0A3Q3FVZ1</accession>
<dbReference type="SMART" id="SM00355">
    <property type="entry name" value="ZnF_C2H2"/>
    <property type="match status" value="2"/>
</dbReference>
<reference evidence="9" key="2">
    <citation type="submission" date="2025-09" db="UniProtKB">
        <authorList>
            <consortium name="Ensembl"/>
        </authorList>
    </citation>
    <scope>IDENTIFICATION</scope>
</reference>
<feature type="compositionally biased region" description="Acidic residues" evidence="6">
    <location>
        <begin position="281"/>
        <end position="296"/>
    </location>
</feature>
<dbReference type="SMART" id="SM00271">
    <property type="entry name" value="DnaJ"/>
    <property type="match status" value="1"/>
</dbReference>
<dbReference type="GO" id="GO:0003676">
    <property type="term" value="F:nucleic acid binding"/>
    <property type="evidence" value="ECO:0007669"/>
    <property type="project" value="InterPro"/>
</dbReference>
<evidence type="ECO:0000256" key="6">
    <source>
        <dbReference type="SAM" id="MobiDB-lite"/>
    </source>
</evidence>
<dbReference type="InterPro" id="IPR054076">
    <property type="entry name" value="ZUO1-like_ZHD"/>
</dbReference>
<dbReference type="SUPFAM" id="SSF46565">
    <property type="entry name" value="Chaperone J-domain"/>
    <property type="match status" value="1"/>
</dbReference>
<dbReference type="Gene3D" id="3.30.160.60">
    <property type="entry name" value="Classic Zinc Finger"/>
    <property type="match status" value="1"/>
</dbReference>
<feature type="compositionally biased region" description="Low complexity" evidence="6">
    <location>
        <begin position="415"/>
        <end position="429"/>
    </location>
</feature>
<evidence type="ECO:0000256" key="2">
    <source>
        <dbReference type="ARBA" id="ARBA00022771"/>
    </source>
</evidence>
<organism evidence="9 10">
    <name type="scientific">Labrus bergylta</name>
    <name type="common">ballan wrasse</name>
    <dbReference type="NCBI Taxonomy" id="56723"/>
    <lineage>
        <taxon>Eukaryota</taxon>
        <taxon>Metazoa</taxon>
        <taxon>Chordata</taxon>
        <taxon>Craniata</taxon>
        <taxon>Vertebrata</taxon>
        <taxon>Euteleostomi</taxon>
        <taxon>Actinopterygii</taxon>
        <taxon>Neopterygii</taxon>
        <taxon>Teleostei</taxon>
        <taxon>Neoteleostei</taxon>
        <taxon>Acanthomorphata</taxon>
        <taxon>Eupercaria</taxon>
        <taxon>Labriformes</taxon>
        <taxon>Labridae</taxon>
        <taxon>Labrus</taxon>
    </lineage>
</organism>
<evidence type="ECO:0000256" key="4">
    <source>
        <dbReference type="ARBA" id="ARBA00074367"/>
    </source>
</evidence>